<evidence type="ECO:0000313" key="3">
    <source>
        <dbReference type="WBParaSite" id="nRc.2.0.1.t39508-RA"/>
    </source>
</evidence>
<dbReference type="Proteomes" id="UP000887565">
    <property type="component" value="Unplaced"/>
</dbReference>
<evidence type="ECO:0000313" key="2">
    <source>
        <dbReference type="Proteomes" id="UP000887565"/>
    </source>
</evidence>
<organism evidence="2 3">
    <name type="scientific">Romanomermis culicivorax</name>
    <name type="common">Nematode worm</name>
    <dbReference type="NCBI Taxonomy" id="13658"/>
    <lineage>
        <taxon>Eukaryota</taxon>
        <taxon>Metazoa</taxon>
        <taxon>Ecdysozoa</taxon>
        <taxon>Nematoda</taxon>
        <taxon>Enoplea</taxon>
        <taxon>Dorylaimia</taxon>
        <taxon>Mermithida</taxon>
        <taxon>Mermithoidea</taxon>
        <taxon>Mermithidae</taxon>
        <taxon>Romanomermis</taxon>
    </lineage>
</organism>
<reference evidence="3" key="1">
    <citation type="submission" date="2022-11" db="UniProtKB">
        <authorList>
            <consortium name="WormBaseParasite"/>
        </authorList>
    </citation>
    <scope>IDENTIFICATION</scope>
</reference>
<dbReference type="WBParaSite" id="nRc.2.0.1.t39508-RA">
    <property type="protein sequence ID" value="nRc.2.0.1.t39508-RA"/>
    <property type="gene ID" value="nRc.2.0.1.g39508"/>
</dbReference>
<name>A0A915KP45_ROMCU</name>
<keyword evidence="2" id="KW-1185">Reference proteome</keyword>
<feature type="region of interest" description="Disordered" evidence="1">
    <location>
        <begin position="1"/>
        <end position="61"/>
    </location>
</feature>
<accession>A0A915KP45</accession>
<proteinExistence type="predicted"/>
<protein>
    <submittedName>
        <fullName evidence="3">Uncharacterized protein</fullName>
    </submittedName>
</protein>
<feature type="compositionally biased region" description="Polar residues" evidence="1">
    <location>
        <begin position="23"/>
        <end position="32"/>
    </location>
</feature>
<dbReference type="AlphaFoldDB" id="A0A915KP45"/>
<feature type="compositionally biased region" description="Acidic residues" evidence="1">
    <location>
        <begin position="51"/>
        <end position="61"/>
    </location>
</feature>
<sequence length="61" mass="6700">MVGKPPCSEPIVYATPSRRVNSDSEYQPSSDAESTDSEENVKTLINVQQDDANEMAEVENP</sequence>
<evidence type="ECO:0000256" key="1">
    <source>
        <dbReference type="SAM" id="MobiDB-lite"/>
    </source>
</evidence>